<evidence type="ECO:0000256" key="2">
    <source>
        <dbReference type="ARBA" id="ARBA00022692"/>
    </source>
</evidence>
<feature type="domain" description="Major facilitator superfamily (MFS) profile" evidence="7">
    <location>
        <begin position="47"/>
        <end position="493"/>
    </location>
</feature>
<dbReference type="Pfam" id="PF07690">
    <property type="entry name" value="MFS_1"/>
    <property type="match status" value="1"/>
</dbReference>
<keyword evidence="4 6" id="KW-0472">Membrane</keyword>
<feature type="transmembrane region" description="Helical" evidence="6">
    <location>
        <begin position="47"/>
        <end position="68"/>
    </location>
</feature>
<evidence type="ECO:0000256" key="5">
    <source>
        <dbReference type="SAM" id="MobiDB-lite"/>
    </source>
</evidence>
<feature type="region of interest" description="Disordered" evidence="5">
    <location>
        <begin position="1"/>
        <end position="38"/>
    </location>
</feature>
<dbReference type="InterPro" id="IPR020846">
    <property type="entry name" value="MFS_dom"/>
</dbReference>
<feature type="transmembrane region" description="Helical" evidence="6">
    <location>
        <begin position="406"/>
        <end position="427"/>
    </location>
</feature>
<evidence type="ECO:0000256" key="6">
    <source>
        <dbReference type="SAM" id="Phobius"/>
    </source>
</evidence>
<evidence type="ECO:0000313" key="9">
    <source>
        <dbReference type="Proteomes" id="UP000789342"/>
    </source>
</evidence>
<feature type="transmembrane region" description="Helical" evidence="6">
    <location>
        <begin position="163"/>
        <end position="189"/>
    </location>
</feature>
<protein>
    <submittedName>
        <fullName evidence="8">14104_t:CDS:1</fullName>
    </submittedName>
</protein>
<evidence type="ECO:0000256" key="3">
    <source>
        <dbReference type="ARBA" id="ARBA00022989"/>
    </source>
</evidence>
<feature type="transmembrane region" description="Helical" evidence="6">
    <location>
        <begin position="342"/>
        <end position="360"/>
    </location>
</feature>
<dbReference type="AlphaFoldDB" id="A0A9N8VT54"/>
<dbReference type="EMBL" id="CAJVPV010000511">
    <property type="protein sequence ID" value="CAG8460483.1"/>
    <property type="molecule type" value="Genomic_DNA"/>
</dbReference>
<feature type="transmembrane region" description="Helical" evidence="6">
    <location>
        <begin position="473"/>
        <end position="492"/>
    </location>
</feature>
<dbReference type="GO" id="GO:0022857">
    <property type="term" value="F:transmembrane transporter activity"/>
    <property type="evidence" value="ECO:0007669"/>
    <property type="project" value="InterPro"/>
</dbReference>
<dbReference type="GO" id="GO:0016020">
    <property type="term" value="C:membrane"/>
    <property type="evidence" value="ECO:0007669"/>
    <property type="project" value="UniProtKB-SubCell"/>
</dbReference>
<dbReference type="PANTHER" id="PTHR23507">
    <property type="entry name" value="ZGC:174356"/>
    <property type="match status" value="1"/>
</dbReference>
<proteinExistence type="predicted"/>
<dbReference type="OrthoDB" id="3026777at2759"/>
<evidence type="ECO:0000256" key="4">
    <source>
        <dbReference type="ARBA" id="ARBA00023136"/>
    </source>
</evidence>
<comment type="caution">
    <text evidence="8">The sequence shown here is derived from an EMBL/GenBank/DDBJ whole genome shotgun (WGS) entry which is preliminary data.</text>
</comment>
<dbReference type="SUPFAM" id="SSF103473">
    <property type="entry name" value="MFS general substrate transporter"/>
    <property type="match status" value="1"/>
</dbReference>
<dbReference type="Proteomes" id="UP000789342">
    <property type="component" value="Unassembled WGS sequence"/>
</dbReference>
<organism evidence="8 9">
    <name type="scientific">Acaulospora morrowiae</name>
    <dbReference type="NCBI Taxonomy" id="94023"/>
    <lineage>
        <taxon>Eukaryota</taxon>
        <taxon>Fungi</taxon>
        <taxon>Fungi incertae sedis</taxon>
        <taxon>Mucoromycota</taxon>
        <taxon>Glomeromycotina</taxon>
        <taxon>Glomeromycetes</taxon>
        <taxon>Diversisporales</taxon>
        <taxon>Acaulosporaceae</taxon>
        <taxon>Acaulospora</taxon>
    </lineage>
</organism>
<keyword evidence="9" id="KW-1185">Reference proteome</keyword>
<dbReference type="PANTHER" id="PTHR23507:SF1">
    <property type="entry name" value="FI18259P1-RELATED"/>
    <property type="match status" value="1"/>
</dbReference>
<keyword evidence="2 6" id="KW-0812">Transmembrane</keyword>
<dbReference type="PROSITE" id="PS50850">
    <property type="entry name" value="MFS"/>
    <property type="match status" value="1"/>
</dbReference>
<evidence type="ECO:0000313" key="8">
    <source>
        <dbReference type="EMBL" id="CAG8460483.1"/>
    </source>
</evidence>
<feature type="transmembrane region" description="Helical" evidence="6">
    <location>
        <begin position="439"/>
        <end position="458"/>
    </location>
</feature>
<name>A0A9N8VT54_9GLOM</name>
<reference evidence="8" key="1">
    <citation type="submission" date="2021-06" db="EMBL/GenBank/DDBJ databases">
        <authorList>
            <person name="Kallberg Y."/>
            <person name="Tangrot J."/>
            <person name="Rosling A."/>
        </authorList>
    </citation>
    <scope>NUCLEOTIDE SEQUENCE</scope>
    <source>
        <strain evidence="8">CL551</strain>
    </source>
</reference>
<comment type="subcellular location">
    <subcellularLocation>
        <location evidence="1">Membrane</location>
        <topology evidence="1">Multi-pass membrane protein</topology>
    </subcellularLocation>
</comment>
<gene>
    <name evidence="8" type="ORF">AMORRO_LOCUS1371</name>
</gene>
<dbReference type="InterPro" id="IPR011701">
    <property type="entry name" value="MFS"/>
</dbReference>
<evidence type="ECO:0000256" key="1">
    <source>
        <dbReference type="ARBA" id="ARBA00004141"/>
    </source>
</evidence>
<keyword evidence="3 6" id="KW-1133">Transmembrane helix</keyword>
<feature type="transmembrane region" description="Helical" evidence="6">
    <location>
        <begin position="230"/>
        <end position="253"/>
    </location>
</feature>
<sequence length="493" mass="55398">MSSSDISVDVDLQDTTENDPLVPDESITTHHEEPPSTCAENLRKPHFLWMILFSISLSTIITSTIAPLDIKCWEYYSENTTFSSRLPREEDCKMPEVLALAAGCLKLYQMVSYFAAFLSIGYLSTLSDYKGRRFIFKLSIIGIMIAYSNIIFVYYYWRIVSSKFLFLGAMIEGLSGGIIAINTACHAYLSDCTKPENRSVAFGFMHAFAFCGMTIGPTLGGYIIKKNAESVISLFYIVLCGLVLFLFFVTLILPESLSKELRLRRYESSSLSTTSPRQLYSSLTILTQPPVNVREGSSWRGRNALYILSTIYLIYRLSQAGQNDIIVLYTADKFHWSFLENGYFLSLQAFTRFTALILLLPLCRVLQSRYLSSNSRALDIFMMRIGLTMEVVGFALFAIAPTPNMFYFACVINSLATLASPAIRSLFTTFVLPTQAGQILGALSVIESVGSVLSPFWMNSLYSWSVREGFSESVFWANSILFVVSTFLAFFIL</sequence>
<feature type="transmembrane region" description="Helical" evidence="6">
    <location>
        <begin position="97"/>
        <end position="123"/>
    </location>
</feature>
<feature type="transmembrane region" description="Helical" evidence="6">
    <location>
        <begin position="201"/>
        <end position="224"/>
    </location>
</feature>
<evidence type="ECO:0000259" key="7">
    <source>
        <dbReference type="PROSITE" id="PS50850"/>
    </source>
</evidence>
<feature type="transmembrane region" description="Helical" evidence="6">
    <location>
        <begin position="135"/>
        <end position="157"/>
    </location>
</feature>
<dbReference type="InterPro" id="IPR036259">
    <property type="entry name" value="MFS_trans_sf"/>
</dbReference>
<accession>A0A9N8VT54</accession>
<dbReference type="Gene3D" id="1.20.1250.20">
    <property type="entry name" value="MFS general substrate transporter like domains"/>
    <property type="match status" value="1"/>
</dbReference>
<feature type="transmembrane region" description="Helical" evidence="6">
    <location>
        <begin position="381"/>
        <end position="400"/>
    </location>
</feature>